<dbReference type="InterPro" id="IPR005801">
    <property type="entry name" value="ADC_synthase"/>
</dbReference>
<evidence type="ECO:0000313" key="2">
    <source>
        <dbReference type="EMBL" id="SVA14131.1"/>
    </source>
</evidence>
<protein>
    <recommendedName>
        <fullName evidence="1">Chorismate-utilising enzyme C-terminal domain-containing protein</fullName>
    </recommendedName>
</protein>
<organism evidence="2">
    <name type="scientific">marine metagenome</name>
    <dbReference type="NCBI Taxonomy" id="408172"/>
    <lineage>
        <taxon>unclassified sequences</taxon>
        <taxon>metagenomes</taxon>
        <taxon>ecological metagenomes</taxon>
    </lineage>
</organism>
<proteinExistence type="predicted"/>
<name>A0A381TF48_9ZZZZ</name>
<dbReference type="InterPro" id="IPR043132">
    <property type="entry name" value="BCAT-like_C"/>
</dbReference>
<accession>A0A381TF48</accession>
<dbReference type="GO" id="GO:0046820">
    <property type="term" value="F:4-amino-4-deoxychorismate synthase activity"/>
    <property type="evidence" value="ECO:0007669"/>
    <property type="project" value="TreeGrafter"/>
</dbReference>
<dbReference type="EMBL" id="UINC01004412">
    <property type="protein sequence ID" value="SVA14131.1"/>
    <property type="molecule type" value="Genomic_DNA"/>
</dbReference>
<dbReference type="SUPFAM" id="SSF56752">
    <property type="entry name" value="D-aminoacid aminotransferase-like PLP-dependent enzymes"/>
    <property type="match status" value="1"/>
</dbReference>
<dbReference type="Pfam" id="PF01063">
    <property type="entry name" value="Aminotran_4"/>
    <property type="match status" value="1"/>
</dbReference>
<dbReference type="SUPFAM" id="SSF56322">
    <property type="entry name" value="ADC synthase"/>
    <property type="match status" value="1"/>
</dbReference>
<gene>
    <name evidence="2" type="ORF">METZ01_LOCUS66985</name>
</gene>
<dbReference type="InterPro" id="IPR019999">
    <property type="entry name" value="Anth_synth_I-like"/>
</dbReference>
<dbReference type="PANTHER" id="PTHR11236:SF50">
    <property type="entry name" value="AMINODEOXYCHORISMATE SYNTHASE COMPONENT 1"/>
    <property type="match status" value="1"/>
</dbReference>
<dbReference type="InterPro" id="IPR015890">
    <property type="entry name" value="Chorismate_C"/>
</dbReference>
<dbReference type="InterPro" id="IPR036038">
    <property type="entry name" value="Aminotransferase-like"/>
</dbReference>
<dbReference type="NCBIfam" id="TIGR00553">
    <property type="entry name" value="pabB"/>
    <property type="match status" value="1"/>
</dbReference>
<dbReference type="Gene3D" id="3.60.120.10">
    <property type="entry name" value="Anthranilate synthase"/>
    <property type="match status" value="1"/>
</dbReference>
<dbReference type="Gene3D" id="3.30.470.10">
    <property type="match status" value="1"/>
</dbReference>
<dbReference type="InterPro" id="IPR001544">
    <property type="entry name" value="Aminotrans_IV"/>
</dbReference>
<dbReference type="InterPro" id="IPR043131">
    <property type="entry name" value="BCAT-like_N"/>
</dbReference>
<dbReference type="PANTHER" id="PTHR11236">
    <property type="entry name" value="AMINOBENZOATE/ANTHRANILATE SYNTHASE"/>
    <property type="match status" value="1"/>
</dbReference>
<dbReference type="AlphaFoldDB" id="A0A381TF48"/>
<dbReference type="Pfam" id="PF00425">
    <property type="entry name" value="Chorismate_bind"/>
    <property type="match status" value="1"/>
</dbReference>
<feature type="domain" description="Chorismate-utilising enzyme C-terminal" evidence="1">
    <location>
        <begin position="128"/>
        <end position="382"/>
    </location>
</feature>
<dbReference type="InterPro" id="IPR005802">
    <property type="entry name" value="ADC_synth_comp_1"/>
</dbReference>
<dbReference type="GO" id="GO:0000162">
    <property type="term" value="P:L-tryptophan biosynthetic process"/>
    <property type="evidence" value="ECO:0007669"/>
    <property type="project" value="TreeGrafter"/>
</dbReference>
<reference evidence="2" key="1">
    <citation type="submission" date="2018-05" db="EMBL/GenBank/DDBJ databases">
        <authorList>
            <person name="Lanie J.A."/>
            <person name="Ng W.-L."/>
            <person name="Kazmierczak K.M."/>
            <person name="Andrzejewski T.M."/>
            <person name="Davidsen T.M."/>
            <person name="Wayne K.J."/>
            <person name="Tettelin H."/>
            <person name="Glass J.I."/>
            <person name="Rusch D."/>
            <person name="Podicherti R."/>
            <person name="Tsui H.-C.T."/>
            <person name="Winkler M.E."/>
        </authorList>
    </citation>
    <scope>NUCLEOTIDE SEQUENCE</scope>
</reference>
<dbReference type="PRINTS" id="PR00095">
    <property type="entry name" value="ANTSNTHASEI"/>
</dbReference>
<evidence type="ECO:0000259" key="1">
    <source>
        <dbReference type="Pfam" id="PF00425"/>
    </source>
</evidence>
<dbReference type="Gene3D" id="3.20.10.10">
    <property type="entry name" value="D-amino Acid Aminotransferase, subunit A, domain 2"/>
    <property type="match status" value="1"/>
</dbReference>
<dbReference type="GO" id="GO:0009396">
    <property type="term" value="P:folic acid-containing compound biosynthetic process"/>
    <property type="evidence" value="ECO:0007669"/>
    <property type="project" value="InterPro"/>
</dbReference>
<sequence>MPDTNPVLHFDFRPGESVRPGAGFSAITLTFRQPIEVISARRLEEVAPALARVEAAALEGHWAAGFVSYDAAPAFDSAFRVKENGPLPLLWFGIFERPASPKKAELDAASGEDAHFDLGRWTPDVEAPEYHRCIGLIRDAIRDGAVYQVNYTVRLRAPFTGDTLALHRRLCAAQGSSYSAYLDLGRFNILSASPELFFERRGSTITCRPMKGTARRGRWKEEDEEAGARLLASEKDRAENAMIVDLVRNDLGRISEFGSVRARDVFKLEAYRTVHQMTSTIKSDMREGTTLLDLFRSVFPCGSVTGAPKIAATGFITDLERAPRGVYCGAIGYVEPGGDCVFNVPIRTVVVDREQGEAEYGVGGGITWDSSTAEEYAEVLAKAEILKAEWPEFSLLETFRSDRPTDGPSPVRLSAHLERMEASACYFGFRFSASEVKAAIQRALAETKNGSANSWRVRALSDEQGRVSVEVTPYDLPDPRASAPRPIGFASRPVSSGDPFLFHKTTHRVAYESRAAEHSDLFDVLLVNEDGYVTEFTRGNVVVEIDGSEWTPPRECGLLAGIFRGKLVAEGRIQERLLTPAQVRGASHLWLINSVREWVEVRLAE</sequence>